<gene>
    <name evidence="3" type="ORF">LPC04_14820</name>
</gene>
<accession>A0A9X1YJS5</accession>
<dbReference type="EMBL" id="JAJLJH010000003">
    <property type="protein sequence ID" value="MCK9686982.1"/>
    <property type="molecule type" value="Genomic_DNA"/>
</dbReference>
<keyword evidence="2" id="KW-0732">Signal</keyword>
<dbReference type="Proteomes" id="UP001139353">
    <property type="component" value="Unassembled WGS sequence"/>
</dbReference>
<evidence type="ECO:0008006" key="5">
    <source>
        <dbReference type="Google" id="ProtNLM"/>
    </source>
</evidence>
<organism evidence="3 4">
    <name type="scientific">Scleromatobacter humisilvae</name>
    <dbReference type="NCBI Taxonomy" id="2897159"/>
    <lineage>
        <taxon>Bacteria</taxon>
        <taxon>Pseudomonadati</taxon>
        <taxon>Pseudomonadota</taxon>
        <taxon>Betaproteobacteria</taxon>
        <taxon>Burkholderiales</taxon>
        <taxon>Sphaerotilaceae</taxon>
        <taxon>Scleromatobacter</taxon>
    </lineage>
</organism>
<name>A0A9X1YJS5_9BURK</name>
<evidence type="ECO:0000256" key="2">
    <source>
        <dbReference type="SAM" id="SignalP"/>
    </source>
</evidence>
<feature type="chain" id="PRO_5040912774" description="Type II secretion system protein GspC N-terminal domain-containing protein" evidence="2">
    <location>
        <begin position="28"/>
        <end position="114"/>
    </location>
</feature>
<proteinExistence type="predicted"/>
<keyword evidence="4" id="KW-1185">Reference proteome</keyword>
<feature type="region of interest" description="Disordered" evidence="1">
    <location>
        <begin position="1"/>
        <end position="23"/>
    </location>
</feature>
<evidence type="ECO:0000313" key="3">
    <source>
        <dbReference type="EMBL" id="MCK9686982.1"/>
    </source>
</evidence>
<evidence type="ECO:0000313" key="4">
    <source>
        <dbReference type="Proteomes" id="UP001139353"/>
    </source>
</evidence>
<feature type="signal peptide" evidence="2">
    <location>
        <begin position="1"/>
        <end position="27"/>
    </location>
</feature>
<comment type="caution">
    <text evidence="3">The sequence shown here is derived from an EMBL/GenBank/DDBJ whole genome shotgun (WGS) entry which is preliminary data.</text>
</comment>
<reference evidence="3" key="1">
    <citation type="submission" date="2021-11" db="EMBL/GenBank/DDBJ databases">
        <title>BS-T2-15 a new species belonging to the Comamonadaceae family isolated from the soil of a French oak forest.</title>
        <authorList>
            <person name="Mieszkin S."/>
            <person name="Alain K."/>
        </authorList>
    </citation>
    <scope>NUCLEOTIDE SEQUENCE</scope>
    <source>
        <strain evidence="3">BS-T2-15</strain>
    </source>
</reference>
<dbReference type="AlphaFoldDB" id="A0A9X1YJS5"/>
<dbReference type="RefSeq" id="WP_275683018.1">
    <property type="nucleotide sequence ID" value="NZ_JAJLJH010000003.1"/>
</dbReference>
<evidence type="ECO:0000256" key="1">
    <source>
        <dbReference type="SAM" id="MobiDB-lite"/>
    </source>
</evidence>
<sequence>MSQSAARSAGMAASAPAVGASAPVAPAAPVPRVTMPVIAPAIQVSGVFASRDGAVAEVVVNATAYLLAVGQGVPGTPWHVEAIAVDRVVLGRQGNAGGTAADGARRAFSLPALR</sequence>
<protein>
    <recommendedName>
        <fullName evidence="5">Type II secretion system protein GspC N-terminal domain-containing protein</fullName>
    </recommendedName>
</protein>